<feature type="region of interest" description="Disordered" evidence="9">
    <location>
        <begin position="302"/>
        <end position="340"/>
    </location>
</feature>
<dbReference type="PANTHER" id="PTHR12549">
    <property type="entry name" value="JMJC DOMAIN-CONTAINING HISTONE DEMETHYLATION PROTEIN"/>
    <property type="match status" value="1"/>
</dbReference>
<keyword evidence="4" id="KW-0805">Transcription regulation</keyword>
<dbReference type="GO" id="GO:0008270">
    <property type="term" value="F:zinc ion binding"/>
    <property type="evidence" value="ECO:0007669"/>
    <property type="project" value="UniProtKB-KW"/>
</dbReference>
<comment type="caution">
    <text evidence="13">The sequence shown here is derived from an EMBL/GenBank/DDBJ whole genome shotgun (WGS) entry which is preliminary data.</text>
</comment>
<dbReference type="InterPro" id="IPR001841">
    <property type="entry name" value="Znf_RING"/>
</dbReference>
<evidence type="ECO:0000259" key="12">
    <source>
        <dbReference type="PROSITE" id="PS51667"/>
    </source>
</evidence>
<comment type="similarity">
    <text evidence="2">Belongs to the JARID1 histone demethylase family.</text>
</comment>
<reference evidence="13" key="1">
    <citation type="submission" date="2024-03" db="EMBL/GenBank/DDBJ databases">
        <title>WGS assembly of Saponaria officinalis var. Norfolk2.</title>
        <authorList>
            <person name="Jenkins J."/>
            <person name="Shu S."/>
            <person name="Grimwood J."/>
            <person name="Barry K."/>
            <person name="Goodstein D."/>
            <person name="Schmutz J."/>
            <person name="Leebens-Mack J."/>
            <person name="Osbourn A."/>
        </authorList>
    </citation>
    <scope>NUCLEOTIDE SEQUENCE [LARGE SCALE GENOMIC DNA]</scope>
    <source>
        <strain evidence="13">JIC</strain>
    </source>
</reference>
<feature type="domain" description="WRC" evidence="12">
    <location>
        <begin position="382"/>
        <end position="426"/>
    </location>
</feature>
<evidence type="ECO:0000256" key="2">
    <source>
        <dbReference type="ARBA" id="ARBA00006801"/>
    </source>
</evidence>
<evidence type="ECO:0000259" key="11">
    <source>
        <dbReference type="PROSITE" id="PS51184"/>
    </source>
</evidence>
<keyword evidence="14" id="KW-1185">Reference proteome</keyword>
<evidence type="ECO:0000313" key="14">
    <source>
        <dbReference type="Proteomes" id="UP001443914"/>
    </source>
</evidence>
<feature type="compositionally biased region" description="Basic residues" evidence="9">
    <location>
        <begin position="68"/>
        <end position="77"/>
    </location>
</feature>
<name>A0AAW1HZU0_SAPOF</name>
<evidence type="ECO:0000259" key="10">
    <source>
        <dbReference type="PROSITE" id="PS50089"/>
    </source>
</evidence>
<dbReference type="GO" id="GO:0003712">
    <property type="term" value="F:transcription coregulator activity"/>
    <property type="evidence" value="ECO:0007669"/>
    <property type="project" value="TreeGrafter"/>
</dbReference>
<evidence type="ECO:0000256" key="6">
    <source>
        <dbReference type="ARBA" id="ARBA00023242"/>
    </source>
</evidence>
<dbReference type="Pfam" id="PF02373">
    <property type="entry name" value="JmjC"/>
    <property type="match status" value="1"/>
</dbReference>
<comment type="caution">
    <text evidence="8">Lacks conserved residue(s) required for the propagation of feature annotation.</text>
</comment>
<evidence type="ECO:0000256" key="1">
    <source>
        <dbReference type="ARBA" id="ARBA00004123"/>
    </source>
</evidence>
<dbReference type="PROSITE" id="PS51667">
    <property type="entry name" value="WRC"/>
    <property type="match status" value="3"/>
</dbReference>
<evidence type="ECO:0000313" key="13">
    <source>
        <dbReference type="EMBL" id="KAK9681773.1"/>
    </source>
</evidence>
<keyword evidence="5" id="KW-0804">Transcription</keyword>
<dbReference type="PROSITE" id="PS50089">
    <property type="entry name" value="ZF_RING_2"/>
    <property type="match status" value="1"/>
</dbReference>
<dbReference type="GO" id="GO:0032454">
    <property type="term" value="F:histone H3K9 demethylase activity"/>
    <property type="evidence" value="ECO:0007669"/>
    <property type="project" value="InterPro"/>
</dbReference>
<dbReference type="SMART" id="SM00558">
    <property type="entry name" value="JmjC"/>
    <property type="match status" value="1"/>
</dbReference>
<gene>
    <name evidence="13" type="ORF">RND81_10G026700</name>
</gene>
<dbReference type="InterPro" id="IPR003347">
    <property type="entry name" value="JmjC_dom"/>
</dbReference>
<feature type="region of interest" description="Disordered" evidence="9">
    <location>
        <begin position="37"/>
        <end position="91"/>
    </location>
</feature>
<keyword evidence="7" id="KW-0862">Zinc</keyword>
<evidence type="ECO:0000256" key="5">
    <source>
        <dbReference type="ARBA" id="ARBA00023163"/>
    </source>
</evidence>
<dbReference type="PROSITE" id="PS51184">
    <property type="entry name" value="JMJC"/>
    <property type="match status" value="1"/>
</dbReference>
<keyword evidence="6" id="KW-0539">Nucleus</keyword>
<protein>
    <recommendedName>
        <fullName evidence="15">Lysine-specific demethylase JMJ25</fullName>
    </recommendedName>
</protein>
<dbReference type="GO" id="GO:0006357">
    <property type="term" value="P:regulation of transcription by RNA polymerase II"/>
    <property type="evidence" value="ECO:0007669"/>
    <property type="project" value="TreeGrafter"/>
</dbReference>
<organism evidence="13 14">
    <name type="scientific">Saponaria officinalis</name>
    <name type="common">Common soapwort</name>
    <name type="synonym">Lychnis saponaria</name>
    <dbReference type="NCBI Taxonomy" id="3572"/>
    <lineage>
        <taxon>Eukaryota</taxon>
        <taxon>Viridiplantae</taxon>
        <taxon>Streptophyta</taxon>
        <taxon>Embryophyta</taxon>
        <taxon>Tracheophyta</taxon>
        <taxon>Spermatophyta</taxon>
        <taxon>Magnoliopsida</taxon>
        <taxon>eudicotyledons</taxon>
        <taxon>Gunneridae</taxon>
        <taxon>Pentapetalae</taxon>
        <taxon>Caryophyllales</taxon>
        <taxon>Caryophyllaceae</taxon>
        <taxon>Caryophylleae</taxon>
        <taxon>Saponaria</taxon>
    </lineage>
</organism>
<evidence type="ECO:0000256" key="3">
    <source>
        <dbReference type="ARBA" id="ARBA00022723"/>
    </source>
</evidence>
<dbReference type="GO" id="GO:0000118">
    <property type="term" value="C:histone deacetylase complex"/>
    <property type="evidence" value="ECO:0007669"/>
    <property type="project" value="TreeGrafter"/>
</dbReference>
<dbReference type="EMBL" id="JBDFQZ010000010">
    <property type="protein sequence ID" value="KAK9681773.1"/>
    <property type="molecule type" value="Genomic_DNA"/>
</dbReference>
<dbReference type="PANTHER" id="PTHR12549:SF42">
    <property type="entry name" value="LYSINE-SPECIFIC DEMETHYLASE JMJ28"/>
    <property type="match status" value="1"/>
</dbReference>
<evidence type="ECO:0008006" key="15">
    <source>
        <dbReference type="Google" id="ProtNLM"/>
    </source>
</evidence>
<dbReference type="InterPro" id="IPR045109">
    <property type="entry name" value="LSDs-like"/>
</dbReference>
<evidence type="ECO:0000256" key="4">
    <source>
        <dbReference type="ARBA" id="ARBA00023015"/>
    </source>
</evidence>
<evidence type="ECO:0000256" key="7">
    <source>
        <dbReference type="PROSITE-ProRule" id="PRU00175"/>
    </source>
</evidence>
<evidence type="ECO:0000256" key="8">
    <source>
        <dbReference type="PROSITE-ProRule" id="PRU01002"/>
    </source>
</evidence>
<dbReference type="InterPro" id="IPR014977">
    <property type="entry name" value="WRC_dom"/>
</dbReference>
<keyword evidence="7" id="KW-0863">Zinc-finger</keyword>
<feature type="region of interest" description="Disordered" evidence="9">
    <location>
        <begin position="138"/>
        <end position="173"/>
    </location>
</feature>
<feature type="domain" description="WRC" evidence="12">
    <location>
        <begin position="10"/>
        <end position="56"/>
    </location>
</feature>
<dbReference type="Proteomes" id="UP001443914">
    <property type="component" value="Unassembled WGS sequence"/>
</dbReference>
<feature type="domain" description="WRC" evidence="12">
    <location>
        <begin position="267"/>
        <end position="312"/>
    </location>
</feature>
<feature type="domain" description="RING-type" evidence="10">
    <location>
        <begin position="572"/>
        <end position="617"/>
    </location>
</feature>
<sequence>MMERESEPLPPDEVRCKRTDGRGWRCKHRALDGKTHCETHINRSSQKKTLKIRDVPGSAADESATRKPTPRIRFRVRVKPDPEDDDVDDTPVRKPVAEIATEVGQLGCDASFAMLALPAVAPKGVTVARAAGVGPTVSPAAGRGPRTKRPSVVGDAEERENGGGDGNVAEKRGPWAKTPSVVADVVEKENGHGDSGAVEAVLEKRGPRTKRPMISDVAERENGGGDNVALGLVEVTKADVPEKRGPRTKRPSVVNDVEGRENEKAVVVGFVRCKRDSGKGWRCERAAKEGFTRCELHLSKASEKSKARVVKKTGLAEKGQNKPKKKRKKSEVVKAGGSGDGGVGEVVVKKEVESEKEEEVGNQLAMVADLAVAEAEGRGMEDEKEWRCKRTDGRRWRCKKRVLDGKTLCEIHFEQGKLRNKKIAVPESLKIQKGDVGDGVEKRLKRKRVLDSLENDTGKGKKRKKSELIRVFLKREILEKKKKKKGVVNNGNTGEITKDLPYGLMEIPAAHPAQILENGGSLDIKVGVNVVNSLGQRRFRSKNAQPPPVGPLKVVPFAGNVSKAKNVGRKKCHWCGNKDKSSLTKCFTCKNRFFCAGCMKERDTDPEQVKFKCPACHGTCDCKACSMAQTKDVSPKEISKATPQGSKYQQLQYLIKLLLPILEQINQEQSIETETEARFKGQDLSEVEIRQADVGCRDKCCCNNCKSPILDFHRSCPNCSYNLCLSCCREYSQGGCLQDTEKSCSRSHSTLLPGLRIRSEKTHTSTPSHGTANAELSAAAAASPPESTACLHISCPPMELGGCDNSLLDLRCIFPLNWTKELEISATETASGQEVAQTTDNSLHCSSCASISQASVSSKVILEASRRKKSHDNFIYCPSSFDDHHTVLAHFQKHWNRGHPVKVQNALKCSEAFSCDPLAVFCSCLENNSNNCVNKDDSTEAVNCTDWYEVEIGLRELFSQSLDEGCTSRQHKTLRAKAKLSSSLSRTLLKDRYSEIIHALPLQEYTNPWSGLLNIAGKLPEDFPESKLGPHVCISFGSRDVVARGELVTKLHYNSYDVVDVLAHVADATCSKEQLNKISMLIRHNMKNKEDQSSGGRGQDGVPERGALSNGVIDASCCSLATNHISAANLQDDKSSAKLQSSDTDSDASGICSGTSDSPNMSIDLLSHLALLESSKAADKRPAGHCGAQWDVFRREDVPQLMEYITKHVEELSFSYDFPKNVVHPILDGSFYLDSTHKMQLKEEFDIEPWTFNQSLGEAVFIPAGCPYQTRNLKSCINITLGFISPENAPECIKLMNEIRTLPNNHKAKDLKLEVEKMAICSIDEAVNKIYRLRNEESILLDKGVQIPIPNN</sequence>
<keyword evidence="3" id="KW-0479">Metal-binding</keyword>
<dbReference type="Pfam" id="PF10497">
    <property type="entry name" value="zf-4CXXC_R1"/>
    <property type="match status" value="1"/>
</dbReference>
<dbReference type="GO" id="GO:0000785">
    <property type="term" value="C:chromatin"/>
    <property type="evidence" value="ECO:0007669"/>
    <property type="project" value="TreeGrafter"/>
</dbReference>
<feature type="domain" description="JmjC" evidence="11">
    <location>
        <begin position="1008"/>
        <end position="1300"/>
    </location>
</feature>
<dbReference type="SUPFAM" id="SSF51197">
    <property type="entry name" value="Clavaminate synthase-like"/>
    <property type="match status" value="1"/>
</dbReference>
<comment type="subcellular location">
    <subcellularLocation>
        <location evidence="1">Nucleus</location>
    </subcellularLocation>
</comment>
<proteinExistence type="inferred from homology"/>
<dbReference type="Gene3D" id="2.60.120.650">
    <property type="entry name" value="Cupin"/>
    <property type="match status" value="1"/>
</dbReference>
<accession>A0AAW1HZU0</accession>
<dbReference type="Pfam" id="PF08879">
    <property type="entry name" value="WRC"/>
    <property type="match status" value="3"/>
</dbReference>
<evidence type="ECO:0000256" key="9">
    <source>
        <dbReference type="SAM" id="MobiDB-lite"/>
    </source>
</evidence>
<feature type="region of interest" description="Disordered" evidence="9">
    <location>
        <begin position="1132"/>
        <end position="1155"/>
    </location>
</feature>
<dbReference type="InterPro" id="IPR018866">
    <property type="entry name" value="Znf-4CXXC_R1"/>
</dbReference>
<dbReference type="GO" id="GO:0031490">
    <property type="term" value="F:chromatin DNA binding"/>
    <property type="evidence" value="ECO:0007669"/>
    <property type="project" value="TreeGrafter"/>
</dbReference>